<evidence type="ECO:0000256" key="7">
    <source>
        <dbReference type="ARBA" id="ARBA00022771"/>
    </source>
</evidence>
<evidence type="ECO:0000256" key="10">
    <source>
        <dbReference type="ARBA" id="ARBA00023125"/>
    </source>
</evidence>
<dbReference type="InterPro" id="IPR044404">
    <property type="entry name" value="PRDM4_PR/SET"/>
</dbReference>
<evidence type="ECO:0000256" key="17">
    <source>
        <dbReference type="SAM" id="MobiDB-lite"/>
    </source>
</evidence>
<keyword evidence="9" id="KW-0805">Transcription regulation</keyword>
<keyword evidence="12" id="KW-0539">Nucleus</keyword>
<dbReference type="InterPro" id="IPR036236">
    <property type="entry name" value="Znf_C2H2_sf"/>
</dbReference>
<keyword evidence="6" id="KW-0677">Repeat</keyword>
<keyword evidence="8" id="KW-0862">Zinc</keyword>
<dbReference type="CDD" id="cd19189">
    <property type="entry name" value="PR-SET_PRDM4"/>
    <property type="match status" value="1"/>
</dbReference>
<dbReference type="Pfam" id="PF21549">
    <property type="entry name" value="PRDM2_PR"/>
    <property type="match status" value="1"/>
</dbReference>
<dbReference type="InterPro" id="IPR001214">
    <property type="entry name" value="SET_dom"/>
</dbReference>
<sequence length="897" mass="97765">MRNKAVRQARALPARPAGGLRAGPAGAGRERRGLRALGRLRRLGSPPPRAPGGKAPGVPRHAPSRGGVRGRGPSGEVVRPREAPGTSGRVGAAVLCLLFLRMNEMNLSPVGMEQLTSSSVSNALPVSGSHLGLAASPTHNAIPAPGLPVAIPNLGPSLSSLPSALSLMLPMGIGDRGVMCGLPERNYTLPPPPYPHLESSYFRTILPGILSYLADRPPPQYIHPNSINVDGNTALSITNNPSALDPYQANGNVGLEPGIVSIDSRSVNTHGAQTLHSSDGHEVALDTTITMENVSRVTSPISTDGMTEELTMDGVAGEHSQIPNGSRSHEPLSVDSVSSSLAADTVGHGGVIPIHGNGLELPVVMETDHIASRVNGMSDSALSDSIHTVAMSTNSVSVALSTSHNLASLESVSLHEVGLSLEPVAVSSITQEVAMGTGHVDVSSDSLSFVPPSLQMEDSNSNKENMATLFTIWCTLCDRAYPSDCPDHGPVTFVPDTPVESRARLSLPKQLVLRQSIVGAEVGVWTGETIPVRTCFGPLIGQQSHSMEVAEWTDKAVNHIWKMYHNGVLEFCIITTDENECNWMMFVRKARNREEQNLVAYPHDGKIYFCTSQDIPPENELLFYYSRDYAQQIGVPEHPDVHLCNCGKECNSYTEFKAHLTSHIHNHLPSQGHSSSHGPSHSKERKWKCSMCPQAFISPSKLHVHFMGHMGMKPHKCDFCSKAFSDPSNLRTHLKIHTGQKNYRCTLCDKSFTQKAHLESHMVIHTGEKNLKCDYCDKLFMRRQDLKQHVLIHTQERQIKCPKCDKLFLRTNHLKKHLNSHEGKRDYVCEKCTKAYLTKYHLTRHLKTCKGPTSSSSAQEEEDDDDSEEEELADSLGTEDCRINSAVYSDEPLSAHK</sequence>
<comment type="caution">
    <text evidence="20">The sequence shown here is derived from an EMBL/GenBank/DDBJ whole genome shotgun (WGS) entry which is preliminary data.</text>
</comment>
<accession>A0A8J6AB69</accession>
<dbReference type="OrthoDB" id="654211at2759"/>
<comment type="function">
    <text evidence="13">May function as a transcription factor involved in cell differentiation.</text>
</comment>
<feature type="region of interest" description="Disordered" evidence="17">
    <location>
        <begin position="849"/>
        <end position="878"/>
    </location>
</feature>
<dbReference type="FunFam" id="3.30.160.60:FF:000922">
    <property type="entry name" value="PR domain zinc finger protein 4"/>
    <property type="match status" value="1"/>
</dbReference>
<dbReference type="GO" id="GO:0005634">
    <property type="term" value="C:nucleus"/>
    <property type="evidence" value="ECO:0007669"/>
    <property type="project" value="UniProtKB-SubCell"/>
</dbReference>
<keyword evidence="5" id="KW-0479">Metal-binding</keyword>
<feature type="domain" description="C2H2-type" evidence="18">
    <location>
        <begin position="771"/>
        <end position="798"/>
    </location>
</feature>
<dbReference type="GO" id="GO:0008270">
    <property type="term" value="F:zinc ion binding"/>
    <property type="evidence" value="ECO:0007669"/>
    <property type="project" value="UniProtKB-KW"/>
</dbReference>
<evidence type="ECO:0000256" key="14">
    <source>
        <dbReference type="ARBA" id="ARBA00067589"/>
    </source>
</evidence>
<keyword evidence="10" id="KW-0238">DNA-binding</keyword>
<feature type="domain" description="C2H2-type" evidence="18">
    <location>
        <begin position="799"/>
        <end position="826"/>
    </location>
</feature>
<proteinExistence type="predicted"/>
<dbReference type="InterPro" id="IPR041493">
    <property type="entry name" value="PRDM4_Znf"/>
</dbReference>
<dbReference type="Pfam" id="PF18445">
    <property type="entry name" value="Zn_ribbon_PRDM4"/>
    <property type="match status" value="1"/>
</dbReference>
<feature type="domain" description="C2H2-type" evidence="18">
    <location>
        <begin position="827"/>
        <end position="854"/>
    </location>
</feature>
<dbReference type="GO" id="GO:0003677">
    <property type="term" value="F:DNA binding"/>
    <property type="evidence" value="ECO:0007669"/>
    <property type="project" value="UniProtKB-KW"/>
</dbReference>
<dbReference type="Gene3D" id="2.170.270.10">
    <property type="entry name" value="SET domain"/>
    <property type="match status" value="1"/>
</dbReference>
<dbReference type="GO" id="GO:0008168">
    <property type="term" value="F:methyltransferase activity"/>
    <property type="evidence" value="ECO:0007669"/>
    <property type="project" value="UniProtKB-KW"/>
</dbReference>
<dbReference type="Gene3D" id="3.30.160.60">
    <property type="entry name" value="Classic Zinc Finger"/>
    <property type="match status" value="5"/>
</dbReference>
<dbReference type="FunFam" id="3.30.160.60:FF:000723">
    <property type="entry name" value="PR domain zinc finger protein 4"/>
    <property type="match status" value="1"/>
</dbReference>
<dbReference type="FunFam" id="2.170.270.10:FF:000022">
    <property type="entry name" value="PR domain zinc finger protein 4"/>
    <property type="match status" value="1"/>
</dbReference>
<feature type="region of interest" description="Disordered" evidence="17">
    <location>
        <begin position="1"/>
        <end position="86"/>
    </location>
</feature>
<evidence type="ECO:0000256" key="11">
    <source>
        <dbReference type="ARBA" id="ARBA00023163"/>
    </source>
</evidence>
<evidence type="ECO:0000256" key="3">
    <source>
        <dbReference type="ARBA" id="ARBA00022679"/>
    </source>
</evidence>
<keyword evidence="21" id="KW-1185">Reference proteome</keyword>
<gene>
    <name evidence="20" type="ORF">J0S82_003645</name>
</gene>
<dbReference type="InterPro" id="IPR046341">
    <property type="entry name" value="SET_dom_sf"/>
</dbReference>
<dbReference type="PROSITE" id="PS50157">
    <property type="entry name" value="ZINC_FINGER_C2H2_2"/>
    <property type="match status" value="6"/>
</dbReference>
<evidence type="ECO:0000256" key="16">
    <source>
        <dbReference type="PROSITE-ProRule" id="PRU00042"/>
    </source>
</evidence>
<evidence type="ECO:0000259" key="18">
    <source>
        <dbReference type="PROSITE" id="PS50157"/>
    </source>
</evidence>
<evidence type="ECO:0000256" key="1">
    <source>
        <dbReference type="ARBA" id="ARBA00004123"/>
    </source>
</evidence>
<dbReference type="FunFam" id="3.30.160.60:FF:000804">
    <property type="entry name" value="PR domain zinc finger protein 4"/>
    <property type="match status" value="1"/>
</dbReference>
<evidence type="ECO:0000256" key="13">
    <source>
        <dbReference type="ARBA" id="ARBA00059546"/>
    </source>
</evidence>
<dbReference type="FunFam" id="3.30.160.60:FF:000840">
    <property type="entry name" value="PR domain zinc finger protein 4"/>
    <property type="match status" value="1"/>
</dbReference>
<dbReference type="GO" id="GO:0000981">
    <property type="term" value="F:DNA-binding transcription factor activity, RNA polymerase II-specific"/>
    <property type="evidence" value="ECO:0007669"/>
    <property type="project" value="TreeGrafter"/>
</dbReference>
<dbReference type="PANTHER" id="PTHR16515">
    <property type="entry name" value="PR DOMAIN ZINC FINGER PROTEIN"/>
    <property type="match status" value="1"/>
</dbReference>
<dbReference type="FunFam" id="3.30.160.60:FF:000436">
    <property type="entry name" value="PR domain zinc finger protein 4"/>
    <property type="match status" value="1"/>
</dbReference>
<dbReference type="Pfam" id="PF00096">
    <property type="entry name" value="zf-C2H2"/>
    <property type="match status" value="3"/>
</dbReference>
<evidence type="ECO:0000256" key="12">
    <source>
        <dbReference type="ARBA" id="ARBA00023242"/>
    </source>
</evidence>
<evidence type="ECO:0000313" key="20">
    <source>
        <dbReference type="EMBL" id="KAG8514045.1"/>
    </source>
</evidence>
<dbReference type="InterPro" id="IPR013087">
    <property type="entry name" value="Znf_C2H2_type"/>
</dbReference>
<keyword evidence="11" id="KW-0804">Transcription</keyword>
<protein>
    <recommendedName>
        <fullName evidence="14">PR domain zinc finger protein 4</fullName>
    </recommendedName>
    <alternativeName>
        <fullName evidence="15">PR domain-containing protein 4</fullName>
    </alternativeName>
</protein>
<dbReference type="PANTHER" id="PTHR16515:SF2">
    <property type="entry name" value="PR DOMAIN ZINC FINGER PROTEIN 4"/>
    <property type="match status" value="1"/>
</dbReference>
<feature type="compositionally biased region" description="Low complexity" evidence="17">
    <location>
        <begin position="51"/>
        <end position="66"/>
    </location>
</feature>
<evidence type="ECO:0000256" key="6">
    <source>
        <dbReference type="ARBA" id="ARBA00022737"/>
    </source>
</evidence>
<feature type="domain" description="C2H2-type" evidence="18">
    <location>
        <begin position="715"/>
        <end position="742"/>
    </location>
</feature>
<evidence type="ECO:0000256" key="4">
    <source>
        <dbReference type="ARBA" id="ARBA00022691"/>
    </source>
</evidence>
<feature type="compositionally biased region" description="Low complexity" evidence="17">
    <location>
        <begin position="9"/>
        <end position="24"/>
    </location>
</feature>
<reference evidence="20" key="1">
    <citation type="journal article" date="2021" name="Evol. Appl.">
        <title>The genome of the Pyrenean desman and the effects of bottlenecks and inbreeding on the genomic landscape of an endangered species.</title>
        <authorList>
            <person name="Escoda L."/>
            <person name="Castresana J."/>
        </authorList>
    </citation>
    <scope>NUCLEOTIDE SEQUENCE</scope>
    <source>
        <strain evidence="20">IBE-C5619</strain>
    </source>
</reference>
<feature type="domain" description="C2H2-type" evidence="18">
    <location>
        <begin position="743"/>
        <end position="770"/>
    </location>
</feature>
<dbReference type="SMART" id="SM00355">
    <property type="entry name" value="ZnF_C2H2"/>
    <property type="match status" value="7"/>
</dbReference>
<evidence type="ECO:0000259" key="19">
    <source>
        <dbReference type="PROSITE" id="PS50280"/>
    </source>
</evidence>
<organism evidence="20 21">
    <name type="scientific">Galemys pyrenaicus</name>
    <name type="common">Iberian desman</name>
    <name type="synonym">Pyrenean desman</name>
    <dbReference type="NCBI Taxonomy" id="202257"/>
    <lineage>
        <taxon>Eukaryota</taxon>
        <taxon>Metazoa</taxon>
        <taxon>Chordata</taxon>
        <taxon>Craniata</taxon>
        <taxon>Vertebrata</taxon>
        <taxon>Euteleostomi</taxon>
        <taxon>Mammalia</taxon>
        <taxon>Eutheria</taxon>
        <taxon>Laurasiatheria</taxon>
        <taxon>Eulipotyphla</taxon>
        <taxon>Talpidae</taxon>
        <taxon>Galemys</taxon>
    </lineage>
</organism>
<evidence type="ECO:0000256" key="5">
    <source>
        <dbReference type="ARBA" id="ARBA00022723"/>
    </source>
</evidence>
<dbReference type="SUPFAM" id="SSF57667">
    <property type="entry name" value="beta-beta-alpha zinc fingers"/>
    <property type="match status" value="3"/>
</dbReference>
<dbReference type="Proteomes" id="UP000700334">
    <property type="component" value="Unassembled WGS sequence"/>
</dbReference>
<evidence type="ECO:0000256" key="2">
    <source>
        <dbReference type="ARBA" id="ARBA00022603"/>
    </source>
</evidence>
<evidence type="ECO:0000313" key="21">
    <source>
        <dbReference type="Proteomes" id="UP000700334"/>
    </source>
</evidence>
<keyword evidence="7 16" id="KW-0863">Zinc-finger</keyword>
<keyword evidence="2" id="KW-0489">Methyltransferase</keyword>
<dbReference type="EMBL" id="JAGFMF010011752">
    <property type="protein sequence ID" value="KAG8514045.1"/>
    <property type="molecule type" value="Genomic_DNA"/>
</dbReference>
<feature type="compositionally biased region" description="Acidic residues" evidence="17">
    <location>
        <begin position="859"/>
        <end position="873"/>
    </location>
</feature>
<dbReference type="PROSITE" id="PS50280">
    <property type="entry name" value="SET"/>
    <property type="match status" value="1"/>
</dbReference>
<evidence type="ECO:0000256" key="8">
    <source>
        <dbReference type="ARBA" id="ARBA00022833"/>
    </source>
</evidence>
<dbReference type="AlphaFoldDB" id="A0A8J6AB69"/>
<feature type="domain" description="C2H2-type" evidence="18">
    <location>
        <begin position="687"/>
        <end position="714"/>
    </location>
</feature>
<dbReference type="PROSITE" id="PS00028">
    <property type="entry name" value="ZINC_FINGER_C2H2_1"/>
    <property type="match status" value="5"/>
</dbReference>
<dbReference type="InterPro" id="IPR050331">
    <property type="entry name" value="Zinc_finger"/>
</dbReference>
<evidence type="ECO:0000256" key="15">
    <source>
        <dbReference type="ARBA" id="ARBA00082166"/>
    </source>
</evidence>
<feature type="domain" description="SET" evidence="19">
    <location>
        <begin position="509"/>
        <end position="626"/>
    </location>
</feature>
<comment type="subcellular location">
    <subcellularLocation>
        <location evidence="1">Nucleus</location>
    </subcellularLocation>
</comment>
<name>A0A8J6AB69_GALPY</name>
<evidence type="ECO:0000256" key="9">
    <source>
        <dbReference type="ARBA" id="ARBA00023015"/>
    </source>
</evidence>
<keyword evidence="4" id="KW-0949">S-adenosyl-L-methionine</keyword>
<dbReference type="GO" id="GO:0032259">
    <property type="term" value="P:methylation"/>
    <property type="evidence" value="ECO:0007669"/>
    <property type="project" value="UniProtKB-KW"/>
</dbReference>
<keyword evidence="3" id="KW-0808">Transferase</keyword>